<dbReference type="InterPro" id="IPR002734">
    <property type="entry name" value="RibDG_C"/>
</dbReference>
<sequence length="183" mass="19601">MGFVSYGMLVSIDGFVAAADGDISGFPAPGPALHRVFNEGQRAAALSVYGSRMWRMMAYWGRPDPEWDEVAEDFAQAWVATPKVVFSATVTEVPEGVTLIASDAVDAFRRIKAETEGAIEVSGPTLAASLGAAGLIDEYRLHTQPFVLGSGTPYFAAGFRPELRFLGSEPLPEGAVLTRYAPR</sequence>
<organism evidence="2 3">
    <name type="scientific">Rathayibacter festucae DSM 15932</name>
    <dbReference type="NCBI Taxonomy" id="1328866"/>
    <lineage>
        <taxon>Bacteria</taxon>
        <taxon>Bacillati</taxon>
        <taxon>Actinomycetota</taxon>
        <taxon>Actinomycetes</taxon>
        <taxon>Micrococcales</taxon>
        <taxon>Microbacteriaceae</taxon>
        <taxon>Rathayibacter</taxon>
    </lineage>
</organism>
<dbReference type="RefSeq" id="WP_127887928.1">
    <property type="nucleotide sequence ID" value="NZ_CP028137.1"/>
</dbReference>
<dbReference type="InterPro" id="IPR024072">
    <property type="entry name" value="DHFR-like_dom_sf"/>
</dbReference>
<dbReference type="Proteomes" id="UP000285317">
    <property type="component" value="Chromosome"/>
</dbReference>
<dbReference type="Pfam" id="PF01872">
    <property type="entry name" value="RibD_C"/>
    <property type="match status" value="1"/>
</dbReference>
<dbReference type="AlphaFoldDB" id="A0A3Q9UYV4"/>
<dbReference type="EMBL" id="CP028137">
    <property type="protein sequence ID" value="AZZ53468.1"/>
    <property type="molecule type" value="Genomic_DNA"/>
</dbReference>
<dbReference type="Gene3D" id="3.40.430.10">
    <property type="entry name" value="Dihydrofolate Reductase, subunit A"/>
    <property type="match status" value="1"/>
</dbReference>
<dbReference type="GO" id="GO:0009231">
    <property type="term" value="P:riboflavin biosynthetic process"/>
    <property type="evidence" value="ECO:0007669"/>
    <property type="project" value="InterPro"/>
</dbReference>
<dbReference type="GO" id="GO:0008703">
    <property type="term" value="F:5-amino-6-(5-phosphoribosylamino)uracil reductase activity"/>
    <property type="evidence" value="ECO:0007669"/>
    <property type="project" value="InterPro"/>
</dbReference>
<evidence type="ECO:0000259" key="1">
    <source>
        <dbReference type="Pfam" id="PF01872"/>
    </source>
</evidence>
<dbReference type="SUPFAM" id="SSF53597">
    <property type="entry name" value="Dihydrofolate reductase-like"/>
    <property type="match status" value="1"/>
</dbReference>
<dbReference type="KEGG" id="rfs:C1I64_16450"/>
<evidence type="ECO:0000313" key="2">
    <source>
        <dbReference type="EMBL" id="AZZ53468.1"/>
    </source>
</evidence>
<reference evidence="2 3" key="1">
    <citation type="submission" date="2018-03" db="EMBL/GenBank/DDBJ databases">
        <title>Bacteriophage NCPPB3778 and a type I-E CRISPR drive the evolution of the US Biological Select Agent, Rathayibacter toxicus.</title>
        <authorList>
            <person name="Davis E.W.II."/>
            <person name="Tabima J.F."/>
            <person name="Weisberg A.J."/>
            <person name="Dantas Lopes L."/>
            <person name="Wiseman M.S."/>
            <person name="Wiseman M.S."/>
            <person name="Pupko T."/>
            <person name="Belcher M.S."/>
            <person name="Sechler A.J."/>
            <person name="Tancos M.A."/>
            <person name="Schroeder B.K."/>
            <person name="Murray T.D."/>
            <person name="Luster D.G."/>
            <person name="Schneider W.L."/>
            <person name="Rogers E."/>
            <person name="Andreote F.D."/>
            <person name="Grunwald N.J."/>
            <person name="Putnam M.L."/>
            <person name="Chang J.H."/>
        </authorList>
    </citation>
    <scope>NUCLEOTIDE SEQUENCE [LARGE SCALE GENOMIC DNA]</scope>
    <source>
        <strain evidence="2 3">DSM 15932</strain>
    </source>
</reference>
<proteinExistence type="predicted"/>
<accession>A0A3Q9UYV4</accession>
<evidence type="ECO:0000313" key="3">
    <source>
        <dbReference type="Proteomes" id="UP000285317"/>
    </source>
</evidence>
<feature type="domain" description="Bacterial bifunctional deaminase-reductase C-terminal" evidence="1">
    <location>
        <begin position="4"/>
        <end position="177"/>
    </location>
</feature>
<gene>
    <name evidence="2" type="ORF">C1I64_16450</name>
</gene>
<protein>
    <submittedName>
        <fullName evidence="2">Dihydrofolate reductase</fullName>
    </submittedName>
</protein>
<name>A0A3Q9UYV4_9MICO</name>